<dbReference type="STRING" id="943830.A4A58_00935"/>
<comment type="caution">
    <text evidence="3">The sequence shown here is derived from an EMBL/GenBank/DDBJ whole genome shotgun (WGS) entry which is preliminary data.</text>
</comment>
<proteinExistence type="predicted"/>
<reference evidence="3 4" key="1">
    <citation type="submission" date="2016-03" db="EMBL/GenBank/DDBJ databases">
        <title>Microsymbionts genomes from the relict species Vavilovia formosa (Stev.) Fed.</title>
        <authorList>
            <person name="Kopat V."/>
            <person name="Chirak E."/>
            <person name="Kimeklis A."/>
            <person name="Andronov E."/>
        </authorList>
    </citation>
    <scope>NUCLEOTIDE SEQUENCE [LARGE SCALE GENOMIC DNA]</scope>
    <source>
        <strain evidence="3 4">Vaf07</strain>
    </source>
</reference>
<dbReference type="InterPro" id="IPR018759">
    <property type="entry name" value="BBP2_2"/>
</dbReference>
<feature type="compositionally biased region" description="Low complexity" evidence="1">
    <location>
        <begin position="142"/>
        <end position="155"/>
    </location>
</feature>
<feature type="region of interest" description="Disordered" evidence="1">
    <location>
        <begin position="49"/>
        <end position="174"/>
    </location>
</feature>
<evidence type="ECO:0000313" key="4">
    <source>
        <dbReference type="Proteomes" id="UP000076574"/>
    </source>
</evidence>
<sequence length="560" mass="60787">MGRVRDRRNRAWLNGAVSACLCLSLLTPSPAFSQALTSDLLAPVPGGFVSPQNLPTRRTTDAPFQPTGTLQTSQLSPDRIPQSIITPPVPAASGAAGTGFDALNRKRKQTKYYPGAKKPKPPVGPGSPPPPLVPETRPSPPSAKAAKPPVAPSVAGTVVGQPPRRRLPVDPDPYAPTGVRVGSFLVKSAVEIYGGYDNNPARFVQPKGSSFYKVAPELLAATDWTRHSIIVDLRGSFTGYEKEFPAAPFQISPAPENVDRAEFNGKIAGRLDVARDLRVNSEARMRVGADNPGSPNIQAGLKDFPLFTTTGGSLGIEKDFNRLQIKVDGLVDRTVYQDSKLTDGTQTTNIDRNFNQYGGIGRASYEVLPGLRPFAEVQGDVRVHDVPADRFGYLRDSSGGYIKAGTTFEFTRLLTGEASIGYAARSYTDTRLEVLKGLLTSASLIWSVSPLTTAKFISTTSIDETTVPGVPGILTRTYTVEASHDFRRWLTAVGKFTYVTQDYQENFRFDKIYSLQGDLVYKLNREIQLKAQVRRDILDSNILGASTASTVVMLGVRLQR</sequence>
<keyword evidence="4" id="KW-1185">Reference proteome</keyword>
<evidence type="ECO:0008006" key="5">
    <source>
        <dbReference type="Google" id="ProtNLM"/>
    </source>
</evidence>
<dbReference type="RefSeq" id="WP_068728971.1">
    <property type="nucleotide sequence ID" value="NZ_LVYV01000001.1"/>
</dbReference>
<feature type="signal peptide" evidence="2">
    <location>
        <begin position="1"/>
        <end position="33"/>
    </location>
</feature>
<name>A0A164ANN8_9BRAD</name>
<accession>A0A164ANN8</accession>
<dbReference type="OrthoDB" id="7398962at2"/>
<feature type="compositionally biased region" description="Pro residues" evidence="1">
    <location>
        <begin position="121"/>
        <end position="141"/>
    </location>
</feature>
<evidence type="ECO:0000256" key="1">
    <source>
        <dbReference type="SAM" id="MobiDB-lite"/>
    </source>
</evidence>
<gene>
    <name evidence="3" type="ORF">A4A58_00935</name>
</gene>
<evidence type="ECO:0000256" key="2">
    <source>
        <dbReference type="SAM" id="SignalP"/>
    </source>
</evidence>
<dbReference type="EMBL" id="LVYV01000001">
    <property type="protein sequence ID" value="KZD25079.1"/>
    <property type="molecule type" value="Genomic_DNA"/>
</dbReference>
<keyword evidence="2" id="KW-0732">Signal</keyword>
<feature type="chain" id="PRO_5007848742" description="Outer membrane beta-barrel protein" evidence="2">
    <location>
        <begin position="34"/>
        <end position="560"/>
    </location>
</feature>
<dbReference type="Pfam" id="PF10082">
    <property type="entry name" value="BBP2_2"/>
    <property type="match status" value="1"/>
</dbReference>
<organism evidence="3 4">
    <name type="scientific">Tardiphaga robiniae</name>
    <dbReference type="NCBI Taxonomy" id="943830"/>
    <lineage>
        <taxon>Bacteria</taxon>
        <taxon>Pseudomonadati</taxon>
        <taxon>Pseudomonadota</taxon>
        <taxon>Alphaproteobacteria</taxon>
        <taxon>Hyphomicrobiales</taxon>
        <taxon>Nitrobacteraceae</taxon>
        <taxon>Tardiphaga</taxon>
    </lineage>
</organism>
<feature type="compositionally biased region" description="Polar residues" evidence="1">
    <location>
        <begin position="66"/>
        <end position="76"/>
    </location>
</feature>
<evidence type="ECO:0000313" key="3">
    <source>
        <dbReference type="EMBL" id="KZD25079.1"/>
    </source>
</evidence>
<dbReference type="AlphaFoldDB" id="A0A164ANN8"/>
<dbReference type="Proteomes" id="UP000076574">
    <property type="component" value="Unassembled WGS sequence"/>
</dbReference>
<protein>
    <recommendedName>
        <fullName evidence="5">Outer membrane beta-barrel protein</fullName>
    </recommendedName>
</protein>